<evidence type="ECO:0000313" key="1">
    <source>
        <dbReference type="EMBL" id="GAI51532.1"/>
    </source>
</evidence>
<proteinExistence type="predicted"/>
<accession>X1P5G2</accession>
<protein>
    <recommendedName>
        <fullName evidence="2">Serine aminopeptidase S33 domain-containing protein</fullName>
    </recommendedName>
</protein>
<dbReference type="EMBL" id="BARV01034883">
    <property type="protein sequence ID" value="GAI51532.1"/>
    <property type="molecule type" value="Genomic_DNA"/>
</dbReference>
<sequence length="125" mass="14284">MRQTFGEAVYSMMHLLTAEEQKELYSKFVYESGRAASEIGFWFLDPKGAAKVDESKITCPVLVIAGAQDRITPASVVRKVADKYKAVSTYREFANHAHWVIGELRWQGITEYIYDWLNQALSETE</sequence>
<dbReference type="InterPro" id="IPR029058">
    <property type="entry name" value="AB_hydrolase_fold"/>
</dbReference>
<dbReference type="AlphaFoldDB" id="X1P5G2"/>
<gene>
    <name evidence="1" type="ORF">S06H3_54524</name>
</gene>
<reference evidence="1" key="1">
    <citation type="journal article" date="2014" name="Front. Microbiol.">
        <title>High frequency of phylogenetically diverse reductive dehalogenase-homologous genes in deep subseafloor sedimentary metagenomes.</title>
        <authorList>
            <person name="Kawai M."/>
            <person name="Futagami T."/>
            <person name="Toyoda A."/>
            <person name="Takaki Y."/>
            <person name="Nishi S."/>
            <person name="Hori S."/>
            <person name="Arai W."/>
            <person name="Tsubouchi T."/>
            <person name="Morono Y."/>
            <person name="Uchiyama I."/>
            <person name="Ito T."/>
            <person name="Fujiyama A."/>
            <person name="Inagaki F."/>
            <person name="Takami H."/>
        </authorList>
    </citation>
    <scope>NUCLEOTIDE SEQUENCE</scope>
    <source>
        <strain evidence="1">Expedition CK06-06</strain>
    </source>
</reference>
<organism evidence="1">
    <name type="scientific">marine sediment metagenome</name>
    <dbReference type="NCBI Taxonomy" id="412755"/>
    <lineage>
        <taxon>unclassified sequences</taxon>
        <taxon>metagenomes</taxon>
        <taxon>ecological metagenomes</taxon>
    </lineage>
</organism>
<comment type="caution">
    <text evidence="1">The sequence shown here is derived from an EMBL/GenBank/DDBJ whole genome shotgun (WGS) entry which is preliminary data.</text>
</comment>
<dbReference type="SUPFAM" id="SSF53474">
    <property type="entry name" value="alpha/beta-Hydrolases"/>
    <property type="match status" value="1"/>
</dbReference>
<evidence type="ECO:0008006" key="2">
    <source>
        <dbReference type="Google" id="ProtNLM"/>
    </source>
</evidence>
<dbReference type="Gene3D" id="3.40.50.1820">
    <property type="entry name" value="alpha/beta hydrolase"/>
    <property type="match status" value="1"/>
</dbReference>
<name>X1P5G2_9ZZZZ</name>